<dbReference type="PANTHER" id="PTHR14152">
    <property type="entry name" value="SQUAMOUS CELL CARCINOMA ANTIGEN RECOGNISED BY CYTOTOXIC T LYMPHOCYTES"/>
    <property type="match status" value="1"/>
</dbReference>
<proteinExistence type="inferred from homology"/>
<reference evidence="6" key="1">
    <citation type="journal article" date="2013" name="Science">
        <title>The Amborella genome and the evolution of flowering plants.</title>
        <authorList>
            <consortium name="Amborella Genome Project"/>
        </authorList>
    </citation>
    <scope>NUCLEOTIDE SEQUENCE [LARGE SCALE GENOMIC DNA]</scope>
</reference>
<dbReference type="OrthoDB" id="5583at2759"/>
<evidence type="ECO:0000256" key="4">
    <source>
        <dbReference type="SAM" id="MobiDB-lite"/>
    </source>
</evidence>
<feature type="region of interest" description="Disordered" evidence="4">
    <location>
        <begin position="779"/>
        <end position="812"/>
    </location>
</feature>
<gene>
    <name evidence="5" type="ORF">AMTR_s00092p00135160</name>
</gene>
<dbReference type="PANTHER" id="PTHR14152:SF5">
    <property type="entry name" value="U4_U6.U5 TRI-SNRNP-ASSOCIATED PROTEIN 1"/>
    <property type="match status" value="1"/>
</dbReference>
<feature type="region of interest" description="Disordered" evidence="4">
    <location>
        <begin position="641"/>
        <end position="714"/>
    </location>
</feature>
<dbReference type="Proteomes" id="UP000017836">
    <property type="component" value="Unassembled WGS sequence"/>
</dbReference>
<feature type="compositionally biased region" description="Basic and acidic residues" evidence="4">
    <location>
        <begin position="688"/>
        <end position="699"/>
    </location>
</feature>
<evidence type="ECO:0000313" key="6">
    <source>
        <dbReference type="Proteomes" id="UP000017836"/>
    </source>
</evidence>
<feature type="compositionally biased region" description="Acidic residues" evidence="4">
    <location>
        <begin position="19"/>
        <end position="29"/>
    </location>
</feature>
<dbReference type="EMBL" id="KI395040">
    <property type="protein sequence ID" value="ERM99245.1"/>
    <property type="molecule type" value="Genomic_DNA"/>
</dbReference>
<evidence type="ECO:0000256" key="3">
    <source>
        <dbReference type="ARBA" id="ARBA00023242"/>
    </source>
</evidence>
<feature type="compositionally biased region" description="Basic and acidic residues" evidence="4">
    <location>
        <begin position="1"/>
        <end position="18"/>
    </location>
</feature>
<feature type="compositionally biased region" description="Acidic residues" evidence="4">
    <location>
        <begin position="786"/>
        <end position="797"/>
    </location>
</feature>
<dbReference type="GO" id="GO:0045292">
    <property type="term" value="P:mRNA cis splicing, via spliceosome"/>
    <property type="evidence" value="ECO:0000318"/>
    <property type="project" value="GO_Central"/>
</dbReference>
<name>W1NVH3_AMBTC</name>
<dbReference type="AlphaFoldDB" id="W1NVH3"/>
<dbReference type="STRING" id="13333.W1NVH3"/>
<evidence type="ECO:0000256" key="2">
    <source>
        <dbReference type="ARBA" id="ARBA00006076"/>
    </source>
</evidence>
<feature type="region of interest" description="Disordered" evidence="4">
    <location>
        <begin position="535"/>
        <end position="568"/>
    </location>
</feature>
<feature type="compositionally biased region" description="Basic and acidic residues" evidence="4">
    <location>
        <begin position="554"/>
        <end position="568"/>
    </location>
</feature>
<feature type="compositionally biased region" description="Basic and acidic residues" evidence="4">
    <location>
        <begin position="649"/>
        <end position="662"/>
    </location>
</feature>
<sequence>MDMEWSKARTADVEQLRDEEAEEMEEENDSGLGKGISSSSKYKEKSIESRTKDHQKNRERHKDGDRKKEKRHEDSNHRDRDKGKSRASSKERRKDENGAERRRVKDRAGSIENNREMEQGKSKRENEHHRDREDHSRDKERERDRERKEHDWDRDKEKERDKDKTREKERDRDRYTDKEHDRDRERDRAREKEDDRGKERDKEREKDREKEREHDRDREKEREHDRDRERTRERGKEKEIEKEREREKDKDREKEKNKEREKEKDRSKDREKLRDRQREKDIERDGLEKDRMKEKLREKEKERDKYREKERISDKERDKVKGKSKDHGRDKEFDRGKEGEKEAKPKIDAWDGRDITEQEDNVQDDKDNTYDRTGAMDHKEKNEIQAGVSRPSTSEIEERLAKMREERMKKKNEGVSEVSSWVNKSRKIEEKLSSEKEKALHLAKVFAEQDSVVQESDEEEEAQHSGKDLAGVKVLHGLEQVIVGGAVVLTLKDQNILADGDLNNEVDMLENVELGEQKRRDEAYKAAKKKPGIYEDKFADDDGSQKKILPQYDDTSKDEGVALDESGHITREAQKKLEELRKRLQGASTGQHFEDLTATGKVSSDYYTQEEMLQFKKPKKKKALRKKVKLDLDALEAEAIASGLGVGDRGSRADAQRQRAKEEEEWAEAETRKEAYQSAFAKANESTKALREEQTLKVEGDEDENLAFGDDEDLHKSIEEARKLARKKQDEGAASGPLAVAQLAVSASESKDAEASGEPQENRLVFTEVDEFVLGLQHDEGAQNPDAEDVFKEDDEVQNPIKQDEPMEQVGGWTDVIESEKDEQMKTEEDEEVVPDATIQEAVVGKGLSGALQLLKERGTLKEAIDWGGRNMDKKKSKLVGVRENDGAKEIVLDRLDEFGRIMTPKEAFRKLSHKFHGKGPGKMKQEKRMKQFMEELKLKQMKASDTPLLSMEKMREAQAKTRSPYIVLSGQIKPGQTSDPRSGFATVEKDQPGSLTPMLGDRKVEHFLGIKRKAEPSNMGPPKKPKG</sequence>
<keyword evidence="6" id="KW-1185">Reference proteome</keyword>
<keyword evidence="3" id="KW-0539">Nucleus</keyword>
<comment type="similarity">
    <text evidence="2">Belongs to the SNU66/SART1 family.</text>
</comment>
<protein>
    <recommendedName>
        <fullName evidence="7">SART-1 family protein DOT2</fullName>
    </recommendedName>
</protein>
<comment type="subcellular location">
    <subcellularLocation>
        <location evidence="1">Nucleus</location>
    </subcellularLocation>
</comment>
<feature type="region of interest" description="Disordered" evidence="4">
    <location>
        <begin position="956"/>
        <end position="1002"/>
    </location>
</feature>
<dbReference type="KEGG" id="atr:18427276"/>
<dbReference type="GO" id="GO:0000481">
    <property type="term" value="P:maturation of 5S rRNA"/>
    <property type="evidence" value="ECO:0000318"/>
    <property type="project" value="GO_Central"/>
</dbReference>
<dbReference type="GO" id="GO:0046540">
    <property type="term" value="C:U4/U6 x U5 tri-snRNP complex"/>
    <property type="evidence" value="ECO:0000318"/>
    <property type="project" value="GO_Central"/>
</dbReference>
<evidence type="ECO:0000313" key="5">
    <source>
        <dbReference type="EMBL" id="ERM99245.1"/>
    </source>
</evidence>
<dbReference type="Pfam" id="PF03343">
    <property type="entry name" value="SART-1"/>
    <property type="match status" value="2"/>
</dbReference>
<feature type="compositionally biased region" description="Basic and acidic residues" evidence="4">
    <location>
        <begin position="396"/>
        <end position="414"/>
    </location>
</feature>
<evidence type="ECO:0000256" key="1">
    <source>
        <dbReference type="ARBA" id="ARBA00004123"/>
    </source>
</evidence>
<organism evidence="5 6">
    <name type="scientific">Amborella trichopoda</name>
    <dbReference type="NCBI Taxonomy" id="13333"/>
    <lineage>
        <taxon>Eukaryota</taxon>
        <taxon>Viridiplantae</taxon>
        <taxon>Streptophyta</taxon>
        <taxon>Embryophyta</taxon>
        <taxon>Tracheophyta</taxon>
        <taxon>Spermatophyta</taxon>
        <taxon>Magnoliopsida</taxon>
        <taxon>Amborellales</taxon>
        <taxon>Amborellaceae</taxon>
        <taxon>Amborella</taxon>
    </lineage>
</organism>
<dbReference type="InterPro" id="IPR005011">
    <property type="entry name" value="SNU66/SART1"/>
</dbReference>
<accession>W1NVH3</accession>
<feature type="region of interest" description="Disordered" evidence="4">
    <location>
        <begin position="744"/>
        <end position="764"/>
    </location>
</feature>
<dbReference type="HOGENOM" id="CLU_009379_0_0_1"/>
<dbReference type="Gramene" id="ERM99245">
    <property type="protein sequence ID" value="ERM99245"/>
    <property type="gene ID" value="AMTR_s00092p00135160"/>
</dbReference>
<evidence type="ECO:0008006" key="7">
    <source>
        <dbReference type="Google" id="ProtNLM"/>
    </source>
</evidence>
<dbReference type="eggNOG" id="KOG2217">
    <property type="taxonomic scope" value="Eukaryota"/>
</dbReference>
<feature type="compositionally biased region" description="Acidic residues" evidence="4">
    <location>
        <begin position="700"/>
        <end position="712"/>
    </location>
</feature>
<feature type="region of interest" description="Disordered" evidence="4">
    <location>
        <begin position="1"/>
        <end position="428"/>
    </location>
</feature>
<feature type="compositionally biased region" description="Basic and acidic residues" evidence="4">
    <location>
        <begin position="363"/>
        <end position="383"/>
    </location>
</feature>
<dbReference type="OMA" id="KRRDYTG"/>
<feature type="compositionally biased region" description="Basic and acidic residues" evidence="4">
    <location>
        <begin position="41"/>
        <end position="356"/>
    </location>
</feature>